<comment type="similarity">
    <text evidence="1">Belongs to the LEA type SMP family.</text>
</comment>
<protein>
    <recommendedName>
        <fullName evidence="4">SMP domain-containing protein</fullName>
    </recommendedName>
</protein>
<evidence type="ECO:0000313" key="6">
    <source>
        <dbReference type="Proteomes" id="UP000224567"/>
    </source>
</evidence>
<dbReference type="EMBL" id="MLFT02000009">
    <property type="protein sequence ID" value="PHT38071.1"/>
    <property type="molecule type" value="Genomic_DNA"/>
</dbReference>
<evidence type="ECO:0000259" key="4">
    <source>
        <dbReference type="Pfam" id="PF04927"/>
    </source>
</evidence>
<dbReference type="PANTHER" id="PTHR31174:SF31">
    <property type="entry name" value="LATE EMBRYOGENESIS ABUNDANT PROTEIN 3"/>
    <property type="match status" value="1"/>
</dbReference>
<evidence type="ECO:0000256" key="2">
    <source>
        <dbReference type="ARBA" id="ARBA00022737"/>
    </source>
</evidence>
<name>A0A2G2VYN7_CAPBA</name>
<gene>
    <name evidence="5" type="ORF">CQW23_21644</name>
</gene>
<reference evidence="6" key="2">
    <citation type="journal article" date="2017" name="J. Anim. Genet.">
        <title>Multiple reference genome sequences of hot pepper reveal the massive evolution of plant disease resistance genes by retroduplication.</title>
        <authorList>
            <person name="Kim S."/>
            <person name="Park J."/>
            <person name="Yeom S.-I."/>
            <person name="Kim Y.-M."/>
            <person name="Seo E."/>
            <person name="Kim K.-T."/>
            <person name="Kim M.-S."/>
            <person name="Lee J.M."/>
            <person name="Cheong K."/>
            <person name="Shin H.-S."/>
            <person name="Kim S.-B."/>
            <person name="Han K."/>
            <person name="Lee J."/>
            <person name="Park M."/>
            <person name="Lee H.-A."/>
            <person name="Lee H.-Y."/>
            <person name="Lee Y."/>
            <person name="Oh S."/>
            <person name="Lee J.H."/>
            <person name="Choi E."/>
            <person name="Choi E."/>
            <person name="Lee S.E."/>
            <person name="Jeon J."/>
            <person name="Kim H."/>
            <person name="Choi G."/>
            <person name="Song H."/>
            <person name="Lee J."/>
            <person name="Lee S.-C."/>
            <person name="Kwon J.-K."/>
            <person name="Lee H.-Y."/>
            <person name="Koo N."/>
            <person name="Hong Y."/>
            <person name="Kim R.W."/>
            <person name="Kang W.-H."/>
            <person name="Huh J.H."/>
            <person name="Kang B.-C."/>
            <person name="Yang T.-J."/>
            <person name="Lee Y.-H."/>
            <person name="Bennetzen J.L."/>
            <person name="Choi D."/>
        </authorList>
    </citation>
    <scope>NUCLEOTIDE SEQUENCE [LARGE SCALE GENOMIC DNA]</scope>
    <source>
        <strain evidence="6">cv. PBC81</strain>
    </source>
</reference>
<feature type="domain" description="SMP" evidence="4">
    <location>
        <begin position="12"/>
        <end position="66"/>
    </location>
</feature>
<dbReference type="Pfam" id="PF04927">
    <property type="entry name" value="SMP"/>
    <property type="match status" value="1"/>
</dbReference>
<dbReference type="AlphaFoldDB" id="A0A2G2VYN7"/>
<reference evidence="5 6" key="1">
    <citation type="journal article" date="2017" name="Genome Biol.">
        <title>New reference genome sequences of hot pepper reveal the massive evolution of plant disease-resistance genes by retroduplication.</title>
        <authorList>
            <person name="Kim S."/>
            <person name="Park J."/>
            <person name="Yeom S.I."/>
            <person name="Kim Y.M."/>
            <person name="Seo E."/>
            <person name="Kim K.T."/>
            <person name="Kim M.S."/>
            <person name="Lee J.M."/>
            <person name="Cheong K."/>
            <person name="Shin H.S."/>
            <person name="Kim S.B."/>
            <person name="Han K."/>
            <person name="Lee J."/>
            <person name="Park M."/>
            <person name="Lee H.A."/>
            <person name="Lee H.Y."/>
            <person name="Lee Y."/>
            <person name="Oh S."/>
            <person name="Lee J.H."/>
            <person name="Choi E."/>
            <person name="Choi E."/>
            <person name="Lee S.E."/>
            <person name="Jeon J."/>
            <person name="Kim H."/>
            <person name="Choi G."/>
            <person name="Song H."/>
            <person name="Lee J."/>
            <person name="Lee S.C."/>
            <person name="Kwon J.K."/>
            <person name="Lee H.Y."/>
            <person name="Koo N."/>
            <person name="Hong Y."/>
            <person name="Kim R.W."/>
            <person name="Kang W.H."/>
            <person name="Huh J.H."/>
            <person name="Kang B.C."/>
            <person name="Yang T.J."/>
            <person name="Lee Y.H."/>
            <person name="Bennetzen J.L."/>
            <person name="Choi D."/>
        </authorList>
    </citation>
    <scope>NUCLEOTIDE SEQUENCE [LARGE SCALE GENOMIC DNA]</scope>
    <source>
        <strain evidence="6">cv. PBC81</strain>
    </source>
</reference>
<dbReference type="Proteomes" id="UP000224567">
    <property type="component" value="Unassembled WGS sequence"/>
</dbReference>
<dbReference type="PANTHER" id="PTHR31174">
    <property type="entry name" value="SEED MATURATION FAMILY PROTEIN"/>
    <property type="match status" value="1"/>
</dbReference>
<sequence>MSEHSDKLGDPIKYGDIFEVSDELSRKPIAPKDAVAMQAAKSMVIGNVKKGGPAALAQSVADMNDRRGLLPHDAVTNVTRHDAVTISKTEVDGQHVFIESVGGRLCVATDKISSAIDSVVFMVPTYYSFVVTDTIAPTIKEIESSPSKGTSAATQLHPPLYEHALQALSQSGAEDNEHGEEESFKRDDPNANSPSVKKLVKTFSIDHYPVRMQCDGFIDLTGDLVVKKIFFGKNLDLSEDNNARFQMKMVYYLLKRRFMYENKDKMDEAWTFKVIPYLRQQVNYQEEVSCPRILRWLSAQIDKNAKFLDLFNPPKEAEMASKRGVIPSKRISYPDTPLEIKAAERSRKDTSKASPIIKKSKIAMPLSLFYIDVQCARTTKEQHELKKMDVTATTEEYNITVDNPSTASKYEGKVEPISLRERKNYPFEGFNISDEAPKKLIQLINDYSEWIADGLLKHHAGRYINQFYGY</sequence>
<feature type="region of interest" description="Disordered" evidence="3">
    <location>
        <begin position="170"/>
        <end position="195"/>
    </location>
</feature>
<accession>A0A2G2VYN7</accession>
<dbReference type="InterPro" id="IPR042971">
    <property type="entry name" value="LEA_SMP"/>
</dbReference>
<keyword evidence="2" id="KW-0677">Repeat</keyword>
<dbReference type="InterPro" id="IPR007011">
    <property type="entry name" value="LEA_SMP_dom"/>
</dbReference>
<dbReference type="STRING" id="33114.A0A2G2VYN7"/>
<evidence type="ECO:0000256" key="3">
    <source>
        <dbReference type="SAM" id="MobiDB-lite"/>
    </source>
</evidence>
<dbReference type="OrthoDB" id="2014755at2759"/>
<evidence type="ECO:0000256" key="1">
    <source>
        <dbReference type="ARBA" id="ARBA00010733"/>
    </source>
</evidence>
<evidence type="ECO:0000313" key="5">
    <source>
        <dbReference type="EMBL" id="PHT38071.1"/>
    </source>
</evidence>
<organism evidence="5 6">
    <name type="scientific">Capsicum baccatum</name>
    <name type="common">Peruvian pepper</name>
    <dbReference type="NCBI Taxonomy" id="33114"/>
    <lineage>
        <taxon>Eukaryota</taxon>
        <taxon>Viridiplantae</taxon>
        <taxon>Streptophyta</taxon>
        <taxon>Embryophyta</taxon>
        <taxon>Tracheophyta</taxon>
        <taxon>Spermatophyta</taxon>
        <taxon>Magnoliopsida</taxon>
        <taxon>eudicotyledons</taxon>
        <taxon>Gunneridae</taxon>
        <taxon>Pentapetalae</taxon>
        <taxon>asterids</taxon>
        <taxon>lamiids</taxon>
        <taxon>Solanales</taxon>
        <taxon>Solanaceae</taxon>
        <taxon>Solanoideae</taxon>
        <taxon>Capsiceae</taxon>
        <taxon>Capsicum</taxon>
    </lineage>
</organism>
<comment type="caution">
    <text evidence="5">The sequence shown here is derived from an EMBL/GenBank/DDBJ whole genome shotgun (WGS) entry which is preliminary data.</text>
</comment>
<keyword evidence="6" id="KW-1185">Reference proteome</keyword>
<proteinExistence type="inferred from homology"/>